<dbReference type="InterPro" id="IPR043519">
    <property type="entry name" value="NT_sf"/>
</dbReference>
<dbReference type="HAMAP" id="MF_01263">
    <property type="entry name" value="CCA_bact_type3"/>
    <property type="match status" value="1"/>
</dbReference>
<dbReference type="NCBIfam" id="NF009814">
    <property type="entry name" value="PRK13299.1"/>
    <property type="match status" value="1"/>
</dbReference>
<dbReference type="InterPro" id="IPR023068">
    <property type="entry name" value="CCA-adding_enz_firmicutes"/>
</dbReference>
<evidence type="ECO:0000259" key="12">
    <source>
        <dbReference type="Pfam" id="PF01743"/>
    </source>
</evidence>
<comment type="catalytic activity">
    <reaction evidence="11">
        <text>a tRNA precursor + 2 CTP + ATP = a tRNA with a 3' CCA end + 3 diphosphate</text>
        <dbReference type="Rhea" id="RHEA:14433"/>
        <dbReference type="Rhea" id="RHEA-COMP:10465"/>
        <dbReference type="Rhea" id="RHEA-COMP:10468"/>
        <dbReference type="ChEBI" id="CHEBI:30616"/>
        <dbReference type="ChEBI" id="CHEBI:33019"/>
        <dbReference type="ChEBI" id="CHEBI:37563"/>
        <dbReference type="ChEBI" id="CHEBI:74896"/>
        <dbReference type="ChEBI" id="CHEBI:83071"/>
        <dbReference type="EC" id="2.7.7.72"/>
    </reaction>
</comment>
<dbReference type="GO" id="GO:0000287">
    <property type="term" value="F:magnesium ion binding"/>
    <property type="evidence" value="ECO:0007669"/>
    <property type="project" value="UniProtKB-UniRule"/>
</dbReference>
<evidence type="ECO:0000313" key="16">
    <source>
        <dbReference type="Proteomes" id="UP000076623"/>
    </source>
</evidence>
<evidence type="ECO:0000256" key="10">
    <source>
        <dbReference type="ARBA" id="ARBA00022884"/>
    </source>
</evidence>
<proteinExistence type="inferred from homology"/>
<feature type="binding site" evidence="11">
    <location>
        <position position="111"/>
    </location>
    <ligand>
        <name>ATP</name>
        <dbReference type="ChEBI" id="CHEBI:30616"/>
    </ligand>
</feature>
<evidence type="ECO:0000256" key="7">
    <source>
        <dbReference type="ARBA" id="ARBA00022800"/>
    </source>
</evidence>
<feature type="binding site" evidence="11">
    <location>
        <position position="27"/>
    </location>
    <ligand>
        <name>CTP</name>
        <dbReference type="ChEBI" id="CHEBI:37563"/>
    </ligand>
</feature>
<dbReference type="GO" id="GO:0160016">
    <property type="term" value="F:CCACCA tRNA nucleotidyltransferase activity"/>
    <property type="evidence" value="ECO:0007669"/>
    <property type="project" value="RHEA"/>
</dbReference>
<name>A0A160IMT0_9BACL</name>
<evidence type="ECO:0000256" key="11">
    <source>
        <dbReference type="HAMAP-Rule" id="MF_01263"/>
    </source>
</evidence>
<dbReference type="SUPFAM" id="SSF81301">
    <property type="entry name" value="Nucleotidyltransferase"/>
    <property type="match status" value="1"/>
</dbReference>
<dbReference type="STRING" id="1221500.ABE65_012975"/>
<feature type="domain" description="tRNA nucleotidyltransferase/poly(A) polymerase RNA and SrmB- binding" evidence="13">
    <location>
        <begin position="169"/>
        <end position="225"/>
    </location>
</feature>
<dbReference type="CDD" id="cd05398">
    <property type="entry name" value="NT_ClassII-CCAase"/>
    <property type="match status" value="1"/>
</dbReference>
<evidence type="ECO:0000256" key="1">
    <source>
        <dbReference type="ARBA" id="ARBA00001946"/>
    </source>
</evidence>
<feature type="binding site" evidence="11">
    <location>
        <position position="27"/>
    </location>
    <ligand>
        <name>ATP</name>
        <dbReference type="ChEBI" id="CHEBI:30616"/>
    </ligand>
</feature>
<dbReference type="GO" id="GO:0000049">
    <property type="term" value="F:tRNA binding"/>
    <property type="evidence" value="ECO:0007669"/>
    <property type="project" value="UniProtKB-UniRule"/>
</dbReference>
<keyword evidence="3 11" id="KW-0819">tRNA processing</keyword>
<dbReference type="Pfam" id="PF12627">
    <property type="entry name" value="PolyA_pol_RNAbd"/>
    <property type="match status" value="1"/>
</dbReference>
<dbReference type="GO" id="GO:0004810">
    <property type="term" value="F:CCA tRNA nucleotidyltransferase activity"/>
    <property type="evidence" value="ECO:0007669"/>
    <property type="project" value="UniProtKB-UniRule"/>
</dbReference>
<feature type="binding site" evidence="11">
    <location>
        <position position="154"/>
    </location>
    <ligand>
        <name>CTP</name>
        <dbReference type="ChEBI" id="CHEBI:37563"/>
    </ligand>
</feature>
<evidence type="ECO:0000256" key="8">
    <source>
        <dbReference type="ARBA" id="ARBA00022840"/>
    </source>
</evidence>
<dbReference type="AlphaFoldDB" id="A0A160IMT0"/>
<evidence type="ECO:0000256" key="3">
    <source>
        <dbReference type="ARBA" id="ARBA00022694"/>
    </source>
</evidence>
<feature type="binding site" evidence="11">
    <location>
        <position position="160"/>
    </location>
    <ligand>
        <name>CTP</name>
        <dbReference type="ChEBI" id="CHEBI:37563"/>
    </ligand>
</feature>
<dbReference type="InterPro" id="IPR002646">
    <property type="entry name" value="PolA_pol_head_dom"/>
</dbReference>
<dbReference type="EC" id="2.7.7.72" evidence="11"/>
<comment type="miscellaneous">
    <text evidence="11">A single active site specifically recognizes both ATP and CTP and is responsible for their addition.</text>
</comment>
<dbReference type="PANTHER" id="PTHR46173:SF1">
    <property type="entry name" value="CCA TRNA NUCLEOTIDYLTRANSFERASE 1, MITOCHONDRIAL"/>
    <property type="match status" value="1"/>
</dbReference>
<feature type="domain" description="CCA-adding enzyme C-terminal" evidence="14">
    <location>
        <begin position="245"/>
        <end position="388"/>
    </location>
</feature>
<feature type="binding site" evidence="11">
    <location>
        <position position="30"/>
    </location>
    <ligand>
        <name>ATP</name>
        <dbReference type="ChEBI" id="CHEBI:30616"/>
    </ligand>
</feature>
<keyword evidence="7 11" id="KW-0692">RNA repair</keyword>
<dbReference type="InterPro" id="IPR050264">
    <property type="entry name" value="Bact_CCA-adding_enz_type3_sf"/>
</dbReference>
<accession>A0A160IMT0</accession>
<dbReference type="Gene3D" id="1.10.110.30">
    <property type="match status" value="1"/>
</dbReference>
<feature type="binding site" evidence="11">
    <location>
        <position position="163"/>
    </location>
    <ligand>
        <name>CTP</name>
        <dbReference type="ChEBI" id="CHEBI:37563"/>
    </ligand>
</feature>
<keyword evidence="6 11" id="KW-0547">Nucleotide-binding</keyword>
<comment type="subunit">
    <text evidence="11">Homodimer.</text>
</comment>
<feature type="binding site" evidence="11">
    <location>
        <position position="157"/>
    </location>
    <ligand>
        <name>CTP</name>
        <dbReference type="ChEBI" id="CHEBI:37563"/>
    </ligand>
</feature>
<dbReference type="PANTHER" id="PTHR46173">
    <property type="entry name" value="CCA TRNA NUCLEOTIDYLTRANSFERASE 1, MITOCHONDRIAL"/>
    <property type="match status" value="1"/>
</dbReference>
<dbReference type="GO" id="GO:0042245">
    <property type="term" value="P:RNA repair"/>
    <property type="evidence" value="ECO:0007669"/>
    <property type="project" value="UniProtKB-KW"/>
</dbReference>
<dbReference type="KEGG" id="fpn:ABE65_012975"/>
<dbReference type="InterPro" id="IPR032810">
    <property type="entry name" value="CCA-adding_enz_C"/>
</dbReference>
<reference evidence="15 16" key="1">
    <citation type="submission" date="2016-04" db="EMBL/GenBank/DDBJ databases">
        <title>Complete genome sequence of Fictibacillus phosphorivorans G25-29, a strain toxic to nematodes.</title>
        <authorList>
            <person name="Zheng Z."/>
        </authorList>
    </citation>
    <scope>NUCLEOTIDE SEQUENCE [LARGE SCALE GENOMIC DNA]</scope>
    <source>
        <strain evidence="15 16">G25-29</strain>
    </source>
</reference>
<feature type="binding site" evidence="11">
    <location>
        <position position="111"/>
    </location>
    <ligand>
        <name>CTP</name>
        <dbReference type="ChEBI" id="CHEBI:37563"/>
    </ligand>
</feature>
<keyword evidence="4 11" id="KW-0548">Nucleotidyltransferase</keyword>
<dbReference type="Gene3D" id="1.20.58.560">
    <property type="match status" value="1"/>
</dbReference>
<comment type="catalytic activity">
    <reaction evidence="11">
        <text>a tRNA with a 3' CCA end + 2 CTP + ATP = a tRNA with a 3' CCACCA end + 3 diphosphate</text>
        <dbReference type="Rhea" id="RHEA:76235"/>
        <dbReference type="Rhea" id="RHEA-COMP:10468"/>
        <dbReference type="Rhea" id="RHEA-COMP:18655"/>
        <dbReference type="ChEBI" id="CHEBI:30616"/>
        <dbReference type="ChEBI" id="CHEBI:33019"/>
        <dbReference type="ChEBI" id="CHEBI:37563"/>
        <dbReference type="ChEBI" id="CHEBI:83071"/>
        <dbReference type="ChEBI" id="CHEBI:195187"/>
    </reaction>
</comment>
<feature type="binding site" evidence="11">
    <location>
        <position position="163"/>
    </location>
    <ligand>
        <name>ATP</name>
        <dbReference type="ChEBI" id="CHEBI:30616"/>
    </ligand>
</feature>
<comment type="function">
    <text evidence="11">Catalyzes the addition and repair of the essential 3'-terminal CCA sequence in tRNAs without using a nucleic acid template. Adds these three nucleotides in the order of C, C, and A to the tRNA nucleotide-73, using CTP and ATP as substrates and producing inorganic pyrophosphate. tRNA 3'-terminal CCA addition is required both for tRNA processing and repair. Also involved in tRNA surveillance by mediating tandem CCA addition to generate a CCACCA at the 3' terminus of unstable tRNAs. While stable tRNAs receive only 3'-terminal CCA, unstable tRNAs are marked with CCACCA and rapidly degraded.</text>
</comment>
<feature type="binding site" evidence="11">
    <location>
        <position position="30"/>
    </location>
    <ligand>
        <name>CTP</name>
        <dbReference type="ChEBI" id="CHEBI:37563"/>
    </ligand>
</feature>
<dbReference type="Pfam" id="PF01743">
    <property type="entry name" value="PolyA_pol"/>
    <property type="match status" value="1"/>
</dbReference>
<keyword evidence="8 11" id="KW-0067">ATP-binding</keyword>
<feature type="domain" description="Poly A polymerase head" evidence="12">
    <location>
        <begin position="22"/>
        <end position="142"/>
    </location>
</feature>
<dbReference type="GO" id="GO:0005524">
    <property type="term" value="F:ATP binding"/>
    <property type="evidence" value="ECO:0007669"/>
    <property type="project" value="UniProtKB-UniRule"/>
</dbReference>
<evidence type="ECO:0000256" key="2">
    <source>
        <dbReference type="ARBA" id="ARBA00022679"/>
    </source>
</evidence>
<dbReference type="Gene3D" id="3.30.460.10">
    <property type="entry name" value="Beta Polymerase, domain 2"/>
    <property type="match status" value="1"/>
</dbReference>
<feature type="binding site" evidence="11">
    <location>
        <position position="157"/>
    </location>
    <ligand>
        <name>ATP</name>
        <dbReference type="ChEBI" id="CHEBI:30616"/>
    </ligand>
</feature>
<evidence type="ECO:0000259" key="13">
    <source>
        <dbReference type="Pfam" id="PF12627"/>
    </source>
</evidence>
<sequence length="393" mass="46019">MNEMFENALPVLKRLEEKGYSAYFVGGCVRDLLLHRHIKDIDIASSARPEDVQRIFPKTIPVGIEHGTVIVRHDSVSYEVTTFRKEDEYKDYRRPSNVWFVDDLKEDLSRRDFTFNAMAMDTSFQLIDHFGGRDDLEHKQIRTVGDPNLRFSEDPLRIMRAWRFMSVFDMTIESKTINAIKDKAHLLKRISTERIAIEFIKLLQGEQPGKVLQFMKKTSVLEYLPTTLQEKTNDSYQKFEWNKLISDDQRWTAILLLSVVSDVRSFLKSWKLPNHMIKKVEILKIAFEIESWSKMDLYCYGLEVALSSITLKSAIEKKDYAHVKERLHELHSEIPIISRKDIPLDGQDLLKITQREPGVWLGKLLEEMEKEIVEGELSLDTAALKDWVKRWEP</sequence>
<protein>
    <recommendedName>
        <fullName evidence="11">CCA-adding enzyme</fullName>
        <ecNumber evidence="11">2.7.7.72</ecNumber>
    </recommendedName>
    <alternativeName>
        <fullName evidence="11">CCA tRNA nucleotidyltransferase</fullName>
    </alternativeName>
    <alternativeName>
        <fullName evidence="11">tRNA CCA-pyrophosphorylase</fullName>
    </alternativeName>
    <alternativeName>
        <fullName evidence="11">tRNA adenylyl-/cytidylyl- transferase</fullName>
    </alternativeName>
    <alternativeName>
        <fullName evidence="11">tRNA nucleotidyltransferase</fullName>
    </alternativeName>
    <alternativeName>
        <fullName evidence="11">tRNA-NT</fullName>
    </alternativeName>
</protein>
<dbReference type="Pfam" id="PF13735">
    <property type="entry name" value="tRNA_NucTran2_2"/>
    <property type="match status" value="1"/>
</dbReference>
<organism evidence="15 16">
    <name type="scientific">Fictibacillus phosphorivorans</name>
    <dbReference type="NCBI Taxonomy" id="1221500"/>
    <lineage>
        <taxon>Bacteria</taxon>
        <taxon>Bacillati</taxon>
        <taxon>Bacillota</taxon>
        <taxon>Bacilli</taxon>
        <taxon>Bacillales</taxon>
        <taxon>Fictibacillaceae</taxon>
        <taxon>Fictibacillus</taxon>
    </lineage>
</organism>
<evidence type="ECO:0000256" key="5">
    <source>
        <dbReference type="ARBA" id="ARBA00022723"/>
    </source>
</evidence>
<dbReference type="GO" id="GO:0001680">
    <property type="term" value="P:tRNA 3'-terminal CCA addition"/>
    <property type="evidence" value="ECO:0007669"/>
    <property type="project" value="UniProtKB-UniRule"/>
</dbReference>
<dbReference type="RefSeq" id="WP_066395615.1">
    <property type="nucleotide sequence ID" value="NZ_CP015378.1"/>
</dbReference>
<keyword evidence="16" id="KW-1185">Reference proteome</keyword>
<evidence type="ECO:0000256" key="6">
    <source>
        <dbReference type="ARBA" id="ARBA00022741"/>
    </source>
</evidence>
<feature type="binding site" evidence="11">
    <location>
        <position position="42"/>
    </location>
    <ligand>
        <name>Mg(2+)</name>
        <dbReference type="ChEBI" id="CHEBI:18420"/>
    </ligand>
</feature>
<keyword evidence="10 11" id="KW-0694">RNA-binding</keyword>
<comment type="cofactor">
    <cofactor evidence="1 11">
        <name>Mg(2+)</name>
        <dbReference type="ChEBI" id="CHEBI:18420"/>
    </cofactor>
</comment>
<feature type="binding site" evidence="11">
    <location>
        <position position="154"/>
    </location>
    <ligand>
        <name>ATP</name>
        <dbReference type="ChEBI" id="CHEBI:30616"/>
    </ligand>
</feature>
<feature type="binding site" evidence="11">
    <location>
        <position position="40"/>
    </location>
    <ligand>
        <name>Mg(2+)</name>
        <dbReference type="ChEBI" id="CHEBI:18420"/>
    </ligand>
</feature>
<gene>
    <name evidence="11" type="primary">cca</name>
    <name evidence="15" type="ORF">ABE65_012975</name>
</gene>
<evidence type="ECO:0000256" key="4">
    <source>
        <dbReference type="ARBA" id="ARBA00022695"/>
    </source>
</evidence>
<dbReference type="EMBL" id="CP015378">
    <property type="protein sequence ID" value="ANC77658.1"/>
    <property type="molecule type" value="Genomic_DNA"/>
</dbReference>
<evidence type="ECO:0000313" key="15">
    <source>
        <dbReference type="EMBL" id="ANC77658.1"/>
    </source>
</evidence>
<comment type="similarity">
    <text evidence="11">Belongs to the tRNA nucleotidyltransferase/poly(A) polymerase family. Bacterial CCA-adding enzyme type 3 subfamily.</text>
</comment>
<dbReference type="Proteomes" id="UP000076623">
    <property type="component" value="Chromosome"/>
</dbReference>
<keyword evidence="2 11" id="KW-0808">Transferase</keyword>
<dbReference type="SUPFAM" id="SSF81891">
    <property type="entry name" value="Poly A polymerase C-terminal region-like"/>
    <property type="match status" value="1"/>
</dbReference>
<keyword evidence="9 11" id="KW-0460">Magnesium</keyword>
<dbReference type="Gene3D" id="1.10.246.80">
    <property type="match status" value="1"/>
</dbReference>
<evidence type="ECO:0000259" key="14">
    <source>
        <dbReference type="Pfam" id="PF13735"/>
    </source>
</evidence>
<feature type="binding site" evidence="11">
    <location>
        <position position="160"/>
    </location>
    <ligand>
        <name>ATP</name>
        <dbReference type="ChEBI" id="CHEBI:30616"/>
    </ligand>
</feature>
<keyword evidence="5 11" id="KW-0479">Metal-binding</keyword>
<evidence type="ECO:0000256" key="9">
    <source>
        <dbReference type="ARBA" id="ARBA00022842"/>
    </source>
</evidence>
<dbReference type="InterPro" id="IPR032828">
    <property type="entry name" value="PolyA_RNA-bd"/>
</dbReference>